<keyword evidence="4" id="KW-0862">Zinc</keyword>
<evidence type="ECO:0000313" key="13">
    <source>
        <dbReference type="Proteomes" id="UP000199013"/>
    </source>
</evidence>
<keyword evidence="2" id="KW-0444">Lipid biosynthesis</keyword>
<keyword evidence="5" id="KW-0276">Fatty acid metabolism</keyword>
<reference evidence="13" key="1">
    <citation type="submission" date="2016-02" db="EMBL/GenBank/DDBJ databases">
        <authorList>
            <person name="Wibberg D."/>
        </authorList>
    </citation>
    <scope>NUCLEOTIDE SEQUENCE [LARGE SCALE GENOMIC DNA]</scope>
</reference>
<comment type="catalytic activity">
    <reaction evidence="9">
        <text>N(6)-carboxybiotinyl-L-lysyl-[protein] + acetyl-CoA = N(6)-biotinyl-L-lysyl-[protein] + malonyl-CoA</text>
        <dbReference type="Rhea" id="RHEA:54728"/>
        <dbReference type="Rhea" id="RHEA-COMP:10505"/>
        <dbReference type="Rhea" id="RHEA-COMP:10506"/>
        <dbReference type="ChEBI" id="CHEBI:57288"/>
        <dbReference type="ChEBI" id="CHEBI:57384"/>
        <dbReference type="ChEBI" id="CHEBI:83144"/>
        <dbReference type="ChEBI" id="CHEBI:83145"/>
        <dbReference type="EC" id="2.1.3.15"/>
    </reaction>
</comment>
<proteinExistence type="predicted"/>
<evidence type="ECO:0000256" key="4">
    <source>
        <dbReference type="ARBA" id="ARBA00022771"/>
    </source>
</evidence>
<dbReference type="Gene3D" id="3.90.226.10">
    <property type="entry name" value="2-enoyl-CoA Hydratase, Chain A, domain 1"/>
    <property type="match status" value="1"/>
</dbReference>
<evidence type="ECO:0000256" key="8">
    <source>
        <dbReference type="ARBA" id="ARBA00023160"/>
    </source>
</evidence>
<dbReference type="EMBL" id="FLUV01000499">
    <property type="protein sequence ID" value="SBW19296.1"/>
    <property type="molecule type" value="Genomic_DNA"/>
</dbReference>
<dbReference type="GO" id="GO:0016743">
    <property type="term" value="F:carboxyl- or carbamoyltransferase activity"/>
    <property type="evidence" value="ECO:0007669"/>
    <property type="project" value="InterPro"/>
</dbReference>
<accession>A0A1C3NV43</accession>
<dbReference type="InterPro" id="IPR011763">
    <property type="entry name" value="COA_CT_C"/>
</dbReference>
<dbReference type="PROSITE" id="PS50989">
    <property type="entry name" value="COA_CT_CTER"/>
    <property type="match status" value="1"/>
</dbReference>
<dbReference type="InterPro" id="IPR001095">
    <property type="entry name" value="Acetyl_CoA_COase_a_su"/>
</dbReference>
<keyword evidence="7" id="KW-0443">Lipid metabolism</keyword>
<dbReference type="GO" id="GO:0009317">
    <property type="term" value="C:acetyl-CoA carboxylase complex"/>
    <property type="evidence" value="ECO:0007669"/>
    <property type="project" value="InterPro"/>
</dbReference>
<gene>
    <name evidence="12" type="ORF">FDG2_1189</name>
</gene>
<dbReference type="GO" id="GO:0006633">
    <property type="term" value="P:fatty acid biosynthetic process"/>
    <property type="evidence" value="ECO:0007669"/>
    <property type="project" value="UniProtKB-KW"/>
</dbReference>
<evidence type="ECO:0000256" key="6">
    <source>
        <dbReference type="ARBA" id="ARBA00022840"/>
    </source>
</evidence>
<evidence type="ECO:0000256" key="2">
    <source>
        <dbReference type="ARBA" id="ARBA00022516"/>
    </source>
</evidence>
<dbReference type="SUPFAM" id="SSF52096">
    <property type="entry name" value="ClpP/crotonase"/>
    <property type="match status" value="1"/>
</dbReference>
<protein>
    <recommendedName>
        <fullName evidence="1">acetyl-CoA carboxytransferase</fullName>
        <ecNumber evidence="1">2.1.3.15</ecNumber>
    </recommendedName>
</protein>
<evidence type="ECO:0000256" key="1">
    <source>
        <dbReference type="ARBA" id="ARBA00011883"/>
    </source>
</evidence>
<evidence type="ECO:0000256" key="3">
    <source>
        <dbReference type="ARBA" id="ARBA00022741"/>
    </source>
</evidence>
<evidence type="ECO:0000256" key="5">
    <source>
        <dbReference type="ARBA" id="ARBA00022832"/>
    </source>
</evidence>
<dbReference type="InterPro" id="IPR029045">
    <property type="entry name" value="ClpP/crotonase-like_dom_sf"/>
</dbReference>
<dbReference type="Proteomes" id="UP000199013">
    <property type="component" value="Unassembled WGS sequence"/>
</dbReference>
<dbReference type="GO" id="GO:0008270">
    <property type="term" value="F:zinc ion binding"/>
    <property type="evidence" value="ECO:0007669"/>
    <property type="project" value="UniProtKB-KW"/>
</dbReference>
<sequence>MSVLLGQGAGGAALALLPADTVVAAEDAWLAPLPPEGASVIMHRDVGHTAGMARGLQITAHDLQRLGAVDLVVPGPDGGPNSGPGTATSSGAYGRMAGLAEAAAGCLRAAVGLEPATRLAARRDRYHRLSP</sequence>
<keyword evidence="3" id="KW-0547">Nucleotide-binding</keyword>
<evidence type="ECO:0000313" key="12">
    <source>
        <dbReference type="EMBL" id="SBW19296.1"/>
    </source>
</evidence>
<evidence type="ECO:0000259" key="11">
    <source>
        <dbReference type="PROSITE" id="PS50989"/>
    </source>
</evidence>
<dbReference type="GO" id="GO:0003989">
    <property type="term" value="F:acetyl-CoA carboxylase activity"/>
    <property type="evidence" value="ECO:0007669"/>
    <property type="project" value="InterPro"/>
</dbReference>
<feature type="domain" description="CoA carboxyltransferase C-terminal" evidence="11">
    <location>
        <begin position="1"/>
        <end position="109"/>
    </location>
</feature>
<name>A0A1C3NV43_9ACTN</name>
<feature type="region of interest" description="Disordered" evidence="10">
    <location>
        <begin position="71"/>
        <end position="91"/>
    </location>
</feature>
<dbReference type="GO" id="GO:0005524">
    <property type="term" value="F:ATP binding"/>
    <property type="evidence" value="ECO:0007669"/>
    <property type="project" value="UniProtKB-KW"/>
</dbReference>
<dbReference type="EC" id="2.1.3.15" evidence="1"/>
<organism evidence="12 13">
    <name type="scientific">Candidatus Protofrankia californiensis</name>
    <dbReference type="NCBI Taxonomy" id="1839754"/>
    <lineage>
        <taxon>Bacteria</taxon>
        <taxon>Bacillati</taxon>
        <taxon>Actinomycetota</taxon>
        <taxon>Actinomycetes</taxon>
        <taxon>Frankiales</taxon>
        <taxon>Frankiaceae</taxon>
        <taxon>Protofrankia</taxon>
    </lineage>
</organism>
<dbReference type="Pfam" id="PF03255">
    <property type="entry name" value="ACCA"/>
    <property type="match status" value="1"/>
</dbReference>
<evidence type="ECO:0000256" key="10">
    <source>
        <dbReference type="SAM" id="MobiDB-lite"/>
    </source>
</evidence>
<keyword evidence="13" id="KW-1185">Reference proteome</keyword>
<keyword evidence="8" id="KW-0275">Fatty acid biosynthesis</keyword>
<evidence type="ECO:0000256" key="9">
    <source>
        <dbReference type="ARBA" id="ARBA00049152"/>
    </source>
</evidence>
<keyword evidence="4" id="KW-0863">Zinc-finger</keyword>
<keyword evidence="6" id="KW-0067">ATP-binding</keyword>
<dbReference type="AlphaFoldDB" id="A0A1C3NV43"/>
<evidence type="ECO:0000256" key="7">
    <source>
        <dbReference type="ARBA" id="ARBA00023098"/>
    </source>
</evidence>
<keyword evidence="4" id="KW-0479">Metal-binding</keyword>